<feature type="domain" description="Autotransporter" evidence="3">
    <location>
        <begin position="490"/>
        <end position="769"/>
    </location>
</feature>
<evidence type="ECO:0000256" key="2">
    <source>
        <dbReference type="SAM" id="SignalP"/>
    </source>
</evidence>
<dbReference type="Gene3D" id="2.40.128.130">
    <property type="entry name" value="Autotransporter beta-domain"/>
    <property type="match status" value="1"/>
</dbReference>
<evidence type="ECO:0000259" key="3">
    <source>
        <dbReference type="PROSITE" id="PS51208"/>
    </source>
</evidence>
<dbReference type="PANTHER" id="PTHR45648:SF166">
    <property type="entry name" value="OS02G0617400 PROTEIN"/>
    <property type="match status" value="1"/>
</dbReference>
<keyword evidence="2" id="KW-0732">Signal</keyword>
<name>A0ABP8V3B2_9GAMM</name>
<feature type="chain" id="PRO_5047361432" description="Autotransporter domain-containing protein" evidence="2">
    <location>
        <begin position="24"/>
        <end position="769"/>
    </location>
</feature>
<keyword evidence="1" id="KW-0378">Hydrolase</keyword>
<sequence length="769" mass="84123">MDLRHHILPLGLASLTVSTGLIAAGLPADPPEDVPKPYVEPYTDNTSARPLDTINHASNTLHTTHFNDLYVFGDSLSDNGNFANEEKPDTQARFTDGYTAVELFGQEMGLELTASDSGGNNFAVGGNTSTEMLASITGDSTLTEANSKRNSCESGQYLDQYGTCHDSLSKRLSDNGESLNGDALYFVFAGGNDYLQNIASGGAETSEVGANVVAAAEALTDMGAEYIVAINVPDISSVPGVHIPTQALIGLIADEHQQIGALVKFIGQENGRLVTSQIEKIVNDRVGDRFPDAGKKIAAIASEEQEKLIQLGEVISTENPALGKVLSGITEKEWPVIADLLARQNPELVEKLQKRPLKWVKDVNTELNQQVVASNANIILLDMNTLFQEVMADPRSFGFDLDPDNVSSTTEKLENRQASEGVPTLYTNYDQLFWDLIHPTSGMQAISADYMLSVFNSAPEISQLTEMGLRQSQSLVENIRHQLDWFSRHSVAGENQLYINGTPHQGRIKTGLDSTVDTRDNTFSIGVNHRVTDHWAVGGVLSRGDSTLEVSKSKYQMTSTHLNGLLHYQQGNGYATVNAGYSWLDYDSLKRRFNLGSTMQRTEKGDSSGNAWTLGTELGYRLTVNDNLSITPKASLDYYRVDVEGYSERSGGTVTSSSLILSDMQRTSLLASLGTAADYVTGNHRFTAELSYLKDLKKSDDTLEMALGTIADNTFYLPVPEHQQEALKIQAGYHHYFDNAIQLSVNYQIYRDFDYGTSRAIELTAGYAF</sequence>
<dbReference type="RefSeq" id="WP_345196414.1">
    <property type="nucleotide sequence ID" value="NZ_BAABFL010000381.1"/>
</dbReference>
<dbReference type="InterPro" id="IPR036514">
    <property type="entry name" value="SGNH_hydro_sf"/>
</dbReference>
<reference evidence="5" key="1">
    <citation type="journal article" date="2019" name="Int. J. Syst. Evol. Microbiol.">
        <title>The Global Catalogue of Microorganisms (GCM) 10K type strain sequencing project: providing services to taxonomists for standard genome sequencing and annotation.</title>
        <authorList>
            <consortium name="The Broad Institute Genomics Platform"/>
            <consortium name="The Broad Institute Genome Sequencing Center for Infectious Disease"/>
            <person name="Wu L."/>
            <person name="Ma J."/>
        </authorList>
    </citation>
    <scope>NUCLEOTIDE SEQUENCE [LARGE SCALE GENOMIC DNA]</scope>
    <source>
        <strain evidence="5">JCM 17805</strain>
    </source>
</reference>
<accession>A0ABP8V3B2</accession>
<dbReference type="EMBL" id="BAABFL010000381">
    <property type="protein sequence ID" value="GAA4650281.1"/>
    <property type="molecule type" value="Genomic_DNA"/>
</dbReference>
<dbReference type="InterPro" id="IPR036709">
    <property type="entry name" value="Autotransporte_beta_dom_sf"/>
</dbReference>
<feature type="signal peptide" evidence="2">
    <location>
        <begin position="1"/>
        <end position="23"/>
    </location>
</feature>
<evidence type="ECO:0000313" key="4">
    <source>
        <dbReference type="EMBL" id="GAA4650281.1"/>
    </source>
</evidence>
<dbReference type="InterPro" id="IPR005546">
    <property type="entry name" value="Autotransporte_beta"/>
</dbReference>
<dbReference type="InterPro" id="IPR001087">
    <property type="entry name" value="GDSL"/>
</dbReference>
<keyword evidence="5" id="KW-1185">Reference proteome</keyword>
<dbReference type="Proteomes" id="UP001500604">
    <property type="component" value="Unassembled WGS sequence"/>
</dbReference>
<dbReference type="Pfam" id="PF03797">
    <property type="entry name" value="Autotransporter"/>
    <property type="match status" value="1"/>
</dbReference>
<proteinExistence type="predicted"/>
<dbReference type="SUPFAM" id="SSF103515">
    <property type="entry name" value="Autotransporter"/>
    <property type="match status" value="1"/>
</dbReference>
<dbReference type="Pfam" id="PF00657">
    <property type="entry name" value="Lipase_GDSL"/>
    <property type="match status" value="1"/>
</dbReference>
<comment type="caution">
    <text evidence="4">The sequence shown here is derived from an EMBL/GenBank/DDBJ whole genome shotgun (WGS) entry which is preliminary data.</text>
</comment>
<evidence type="ECO:0000256" key="1">
    <source>
        <dbReference type="ARBA" id="ARBA00022801"/>
    </source>
</evidence>
<dbReference type="SUPFAM" id="SSF52266">
    <property type="entry name" value="SGNH hydrolase"/>
    <property type="match status" value="1"/>
</dbReference>
<dbReference type="PANTHER" id="PTHR45648">
    <property type="entry name" value="GDSL LIPASE/ACYLHYDROLASE FAMILY PROTEIN (AFU_ORTHOLOGUE AFUA_4G14700)"/>
    <property type="match status" value="1"/>
</dbReference>
<organism evidence="4 5">
    <name type="scientific">Kistimonas scapharcae</name>
    <dbReference type="NCBI Taxonomy" id="1036133"/>
    <lineage>
        <taxon>Bacteria</taxon>
        <taxon>Pseudomonadati</taxon>
        <taxon>Pseudomonadota</taxon>
        <taxon>Gammaproteobacteria</taxon>
        <taxon>Oceanospirillales</taxon>
        <taxon>Endozoicomonadaceae</taxon>
        <taxon>Kistimonas</taxon>
    </lineage>
</organism>
<dbReference type="PROSITE" id="PS51208">
    <property type="entry name" value="AUTOTRANSPORTER"/>
    <property type="match status" value="1"/>
</dbReference>
<protein>
    <recommendedName>
        <fullName evidence="3">Autotransporter domain-containing protein</fullName>
    </recommendedName>
</protein>
<dbReference type="SMART" id="SM00869">
    <property type="entry name" value="Autotransporter"/>
    <property type="match status" value="1"/>
</dbReference>
<dbReference type="InterPro" id="IPR051058">
    <property type="entry name" value="GDSL_Est/Lipase"/>
</dbReference>
<gene>
    <name evidence="4" type="ORF">GCM10023116_25640</name>
</gene>
<evidence type="ECO:0000313" key="5">
    <source>
        <dbReference type="Proteomes" id="UP001500604"/>
    </source>
</evidence>
<dbReference type="Gene3D" id="3.40.50.1110">
    <property type="entry name" value="SGNH hydrolase"/>
    <property type="match status" value="2"/>
</dbReference>